<evidence type="ECO:0000313" key="9">
    <source>
        <dbReference type="Proteomes" id="UP000030136"/>
    </source>
</evidence>
<dbReference type="InterPro" id="IPR014941">
    <property type="entry name" value="FimB/Mfa2/Mfa3"/>
</dbReference>
<keyword evidence="5" id="KW-0564">Palmitate</keyword>
<keyword evidence="7" id="KW-0449">Lipoprotein</keyword>
<dbReference type="GO" id="GO:0009279">
    <property type="term" value="C:cell outer membrane"/>
    <property type="evidence" value="ECO:0007669"/>
    <property type="project" value="UniProtKB-SubCell"/>
</dbReference>
<dbReference type="Gene3D" id="2.60.40.2100">
    <property type="match status" value="1"/>
</dbReference>
<evidence type="ECO:0000256" key="2">
    <source>
        <dbReference type="ARBA" id="ARBA00007248"/>
    </source>
</evidence>
<dbReference type="Proteomes" id="UP000030136">
    <property type="component" value="Unassembled WGS sequence"/>
</dbReference>
<sequence>MTDAKKLIMPILFFLISGCFIGCCIEEDLSDCPRPFQLYIRALDIDERDITESGDVQRVVLFVFDESGKLVERIERSGEEIAARTPVYIRYFGPKKLTFVAWANPNDRMWSQTNDVKSIADISFQLASEGGMAETAPDLLSGSLETEVEYGDVEETEGKTLDIRRRTAQVHVLIRGYERWLAGKTTAPDPATTGPVIGETSDTYKLVSDLMGKLVKYKLPGNVDSNGNFETPIVGIYPTAENKLLNLDLMVNGNKERTFSKGSDGKEFLPEVGRLLNIIIDLRANISVEVVVTPWNEVYQFVEY</sequence>
<keyword evidence="4" id="KW-0472">Membrane</keyword>
<comment type="subcellular location">
    <subcellularLocation>
        <location evidence="1">Cell outer membrane</location>
    </subcellularLocation>
</comment>
<keyword evidence="6" id="KW-0998">Cell outer membrane</keyword>
<evidence type="ECO:0000256" key="1">
    <source>
        <dbReference type="ARBA" id="ARBA00004442"/>
    </source>
</evidence>
<evidence type="ECO:0000256" key="5">
    <source>
        <dbReference type="ARBA" id="ARBA00023139"/>
    </source>
</evidence>
<comment type="similarity">
    <text evidence="2">Belongs to the bacteroidetes fimbrillin superfamily. FimB/Mfa2 family.</text>
</comment>
<evidence type="ECO:0008006" key="10">
    <source>
        <dbReference type="Google" id="ProtNLM"/>
    </source>
</evidence>
<accession>A0AB34PE63</accession>
<organism evidence="8 9">
    <name type="scientific">Porphyromonas crevioricanis</name>
    <dbReference type="NCBI Taxonomy" id="393921"/>
    <lineage>
        <taxon>Bacteria</taxon>
        <taxon>Pseudomonadati</taxon>
        <taxon>Bacteroidota</taxon>
        <taxon>Bacteroidia</taxon>
        <taxon>Bacteroidales</taxon>
        <taxon>Porphyromonadaceae</taxon>
        <taxon>Porphyromonas</taxon>
    </lineage>
</organism>
<evidence type="ECO:0000256" key="6">
    <source>
        <dbReference type="ARBA" id="ARBA00023237"/>
    </source>
</evidence>
<dbReference type="PROSITE" id="PS51257">
    <property type="entry name" value="PROKAR_LIPOPROTEIN"/>
    <property type="match status" value="1"/>
</dbReference>
<gene>
    <name evidence="8" type="ORF">HQ38_08915</name>
</gene>
<evidence type="ECO:0000256" key="3">
    <source>
        <dbReference type="ARBA" id="ARBA00022729"/>
    </source>
</evidence>
<evidence type="ECO:0000313" key="8">
    <source>
        <dbReference type="EMBL" id="KGN93545.1"/>
    </source>
</evidence>
<dbReference type="EMBL" id="JQJC01000025">
    <property type="protein sequence ID" value="KGN93545.1"/>
    <property type="molecule type" value="Genomic_DNA"/>
</dbReference>
<name>A0AB34PE63_9PORP</name>
<evidence type="ECO:0000256" key="7">
    <source>
        <dbReference type="ARBA" id="ARBA00023288"/>
    </source>
</evidence>
<dbReference type="Pfam" id="PF08842">
    <property type="entry name" value="Mfa2"/>
    <property type="match status" value="1"/>
</dbReference>
<dbReference type="AlphaFoldDB" id="A0AB34PE63"/>
<comment type="caution">
    <text evidence="8">The sequence shown here is derived from an EMBL/GenBank/DDBJ whole genome shotgun (WGS) entry which is preliminary data.</text>
</comment>
<evidence type="ECO:0000256" key="4">
    <source>
        <dbReference type="ARBA" id="ARBA00023136"/>
    </source>
</evidence>
<keyword evidence="3" id="KW-0732">Signal</keyword>
<reference evidence="8 9" key="1">
    <citation type="submission" date="2014-08" db="EMBL/GenBank/DDBJ databases">
        <title>Porphyromonas crevioricanis strain:COT-253_OH1447 Genome sequencing.</title>
        <authorList>
            <person name="Wallis C."/>
            <person name="Deusch O."/>
            <person name="O'Flynn C."/>
            <person name="Davis I."/>
            <person name="Jospin G."/>
            <person name="Darling A.E."/>
            <person name="Coil D.A."/>
            <person name="Alexiev A."/>
            <person name="Horsfall A."/>
            <person name="Kirkwood N."/>
            <person name="Harris S."/>
            <person name="Eisen J.A."/>
        </authorList>
    </citation>
    <scope>NUCLEOTIDE SEQUENCE [LARGE SCALE GENOMIC DNA]</scope>
    <source>
        <strain evidence="9">COT-253 OH1447</strain>
    </source>
</reference>
<proteinExistence type="inferred from homology"/>
<protein>
    <recommendedName>
        <fullName evidence="10">Fimbrillin-A associated anchor proteins Mfa1 and Mfa2</fullName>
    </recommendedName>
</protein>